<dbReference type="EMBL" id="CM056809">
    <property type="protein sequence ID" value="KAJ8649610.1"/>
    <property type="molecule type" value="Genomic_DNA"/>
</dbReference>
<organism evidence="1 2">
    <name type="scientific">Persea americana</name>
    <name type="common">Avocado</name>
    <dbReference type="NCBI Taxonomy" id="3435"/>
    <lineage>
        <taxon>Eukaryota</taxon>
        <taxon>Viridiplantae</taxon>
        <taxon>Streptophyta</taxon>
        <taxon>Embryophyta</taxon>
        <taxon>Tracheophyta</taxon>
        <taxon>Spermatophyta</taxon>
        <taxon>Magnoliopsida</taxon>
        <taxon>Magnoliidae</taxon>
        <taxon>Laurales</taxon>
        <taxon>Lauraceae</taxon>
        <taxon>Persea</taxon>
    </lineage>
</organism>
<proteinExistence type="predicted"/>
<gene>
    <name evidence="1" type="ORF">MRB53_002633</name>
</gene>
<evidence type="ECO:0000313" key="1">
    <source>
        <dbReference type="EMBL" id="KAJ8649610.1"/>
    </source>
</evidence>
<accession>A0ACC2MW05</accession>
<protein>
    <submittedName>
        <fullName evidence="1">Uncharacterized protein</fullName>
    </submittedName>
</protein>
<comment type="caution">
    <text evidence="1">The sequence shown here is derived from an EMBL/GenBank/DDBJ whole genome shotgun (WGS) entry which is preliminary data.</text>
</comment>
<keyword evidence="2" id="KW-1185">Reference proteome</keyword>
<name>A0ACC2MW05_PERAE</name>
<evidence type="ECO:0000313" key="2">
    <source>
        <dbReference type="Proteomes" id="UP001234297"/>
    </source>
</evidence>
<reference evidence="1 2" key="1">
    <citation type="journal article" date="2022" name="Hortic Res">
        <title>A haplotype resolved chromosomal level avocado genome allows analysis of novel avocado genes.</title>
        <authorList>
            <person name="Nath O."/>
            <person name="Fletcher S.J."/>
            <person name="Hayward A."/>
            <person name="Shaw L.M."/>
            <person name="Masouleh A.K."/>
            <person name="Furtado A."/>
            <person name="Henry R.J."/>
            <person name="Mitter N."/>
        </authorList>
    </citation>
    <scope>NUCLEOTIDE SEQUENCE [LARGE SCALE GENOMIC DNA]</scope>
    <source>
        <strain evidence="2">cv. Hass</strain>
    </source>
</reference>
<dbReference type="Proteomes" id="UP001234297">
    <property type="component" value="Chromosome 1"/>
</dbReference>
<sequence>MANEYAAAAASYEGGAGGKIRRRLPRRTTPYDRPPTALRNPSTDGRSSWLSKLVDPASRIISGSAARLFSSVFRKRLTGPHSASEMNSEPGHELPKDTCITPSTEQGQGSIKGDDPSKIFDDHGINELGQLLKQKTFTRVEFDHLSELLRSRTVDLFAGNQNIITEPSTSRVATTCVSQENTTISPEDVEEEAGSPAELAKAYMGTGLSKVSPPLCLQSGNIIGPSSLKSPNLPFATISSSRLSGLSENGHMTQTLRSRSALYKMSRSPYSRGVEPADNGYAGPSTPSHWPRTNEMLSTGKQDVEEEAGSPVELAKAYMGKRSSKVSPPLRLRSQTSREDATLLNSVPSLLKSSNMPFATRSSGLSENGHLIQTPRGRSALYKMARSPYFRGVEPTDNGYAVPSTPSQWPRTNEMLSTGKQLLKRRSSVLDDDFGSVGPIRRIRQKSSMMSPSKDRNVNSVPLLPLLSDSTCVSKSSIQKLHPLVEPKHYDLNPQAAENGNVKISNASFPAVPPQSSEMARNILEQLDKLVPSPKEKSSELKLVMARENPPLKLTLENLNGRALMSMKAIESPKLQNGQDSGSLNGLSSTHSLKSGNLVAEKKDKVGDNGSMKKPDLRVMSSSEAGGVDNAIVSLEHISSVMKPVDSLVSGPTVALPQNKQAFKMSAPEDSLEMDDEDDVYISKNTVNPCSAEKEKPNPSFSECKTVASETVIIEKPTASPESKPATATNFTLNKRADLTARVSDGPNLVGKAVGFTFPTAVPSTPNPPQPSSTSQLTSFLNPPVLAEEKTGFPLFSFDSKSSDKGHTNFTFSSTVSKVSDAFGQNSGAGSDSKLDLLNSNVGTSMTSPVTPPEAKASNKDSKTLEVGNLYRSNDNAVSAGVSTSAIPNIFSLGASTNSSQSNGLLMSSAISVSSTSTNVASGSSTGPIFSSSPAATIGSNIPSISATFATSAPSIFKFGSGSSTDVASSNSVAAPPVTSGLQLTGSEPKSMPSFLFNTTGSSLSTAASTSFTSTTSTVFGLNSSASASTLNSSSAANHSHNSTPFVATSGSLFSTQVAPAVSSFPAFTQTMPSQFGSSASASLFGSGSSFGSSGSSSFVSTSSFGSTTDGAKLFGSGTVFGLSSSSSFSTGSSSFSSSSSSLAPSGTTSLFGSSSQPAASSIFGSGFSSSSPSTTFSFGASTTAGSTPPAFGSSLGASSGSSMFSFTSAAAASSSSTLSSVQPVFGMSNPVDFGSASPGNDQMNVEDSMAEDTVQASTPTAAPAFGQLANTSSSSNFGFGSTPVPAGGSSVFQFGSHQNTSTPQSPSPFTAPGNLEFPSGGSFSLGTGGVDKSNRKFVRARRDKHRKK</sequence>